<sequence length="81" mass="9524">MKWEEIRKTYPDKFVKLQILESHMEGNKKYIDDMAVIKVIDDNKEATKELVHARDNTIVYHTGNKSIFVEVKNIRGYRGAI</sequence>
<dbReference type="KEGG" id="cpas:Clopa_3814"/>
<dbReference type="OrthoDB" id="5770817at2"/>
<dbReference type="PATRIC" id="fig|86416.3.peg.3810"/>
<dbReference type="EMBL" id="CP003261">
    <property type="protein sequence ID" value="AGK98578.1"/>
    <property type="molecule type" value="Genomic_DNA"/>
</dbReference>
<dbReference type="eggNOG" id="ENOG50331DU">
    <property type="taxonomic scope" value="Bacteria"/>
</dbReference>
<gene>
    <name evidence="1" type="ORF">Clopa_3814</name>
</gene>
<dbReference type="RefSeq" id="WP_015616858.1">
    <property type="nucleotide sequence ID" value="NC_021182.1"/>
</dbReference>
<evidence type="ECO:0000313" key="2">
    <source>
        <dbReference type="Proteomes" id="UP000013523"/>
    </source>
</evidence>
<dbReference type="HOGENOM" id="CLU_185024_1_0_9"/>
<dbReference type="Proteomes" id="UP000013523">
    <property type="component" value="Chromosome"/>
</dbReference>
<accession>R4K7Q7</accession>
<name>R4K7Q7_CLOPA</name>
<proteinExistence type="predicted"/>
<protein>
    <submittedName>
        <fullName evidence="1">Uncharacterized protein</fullName>
    </submittedName>
</protein>
<organism evidence="1 2">
    <name type="scientific">Clostridium pasteurianum BC1</name>
    <dbReference type="NCBI Taxonomy" id="86416"/>
    <lineage>
        <taxon>Bacteria</taxon>
        <taxon>Bacillati</taxon>
        <taxon>Bacillota</taxon>
        <taxon>Clostridia</taxon>
        <taxon>Eubacteriales</taxon>
        <taxon>Clostridiaceae</taxon>
        <taxon>Clostridium</taxon>
    </lineage>
</organism>
<evidence type="ECO:0000313" key="1">
    <source>
        <dbReference type="EMBL" id="AGK98578.1"/>
    </source>
</evidence>
<keyword evidence="2" id="KW-1185">Reference proteome</keyword>
<dbReference type="AlphaFoldDB" id="R4K7Q7"/>
<dbReference type="STRING" id="86416.Clopa_3814"/>
<reference evidence="1 2" key="1">
    <citation type="submission" date="2012-01" db="EMBL/GenBank/DDBJ databases">
        <title>Complete sequence of chromosome of Clostridium pasteurianum BC1.</title>
        <authorList>
            <consortium name="US DOE Joint Genome Institute"/>
            <person name="Lucas S."/>
            <person name="Han J."/>
            <person name="Lapidus A."/>
            <person name="Cheng J.-F."/>
            <person name="Goodwin L."/>
            <person name="Pitluck S."/>
            <person name="Peters L."/>
            <person name="Mikhailova N."/>
            <person name="Teshima H."/>
            <person name="Detter J.C."/>
            <person name="Han C."/>
            <person name="Tapia R."/>
            <person name="Land M."/>
            <person name="Hauser L."/>
            <person name="Kyrpides N."/>
            <person name="Ivanova N."/>
            <person name="Pagani I."/>
            <person name="Dunn J."/>
            <person name="Taghavi S."/>
            <person name="Francis A."/>
            <person name="van der Lelie D."/>
            <person name="Woyke T."/>
        </authorList>
    </citation>
    <scope>NUCLEOTIDE SEQUENCE [LARGE SCALE GENOMIC DNA]</scope>
    <source>
        <strain evidence="1 2">BC1</strain>
    </source>
</reference>